<accession>A0A1I6CTV7</accession>
<keyword evidence="4" id="KW-1185">Reference proteome</keyword>
<gene>
    <name evidence="3" type="ORF">SAMN05660706_10237</name>
</gene>
<name>A0A1I6CTV7_9FIRM</name>
<organism evidence="3 4">
    <name type="scientific">Desulfoscipio geothermicus DSM 3669</name>
    <dbReference type="NCBI Taxonomy" id="1121426"/>
    <lineage>
        <taxon>Bacteria</taxon>
        <taxon>Bacillati</taxon>
        <taxon>Bacillota</taxon>
        <taxon>Clostridia</taxon>
        <taxon>Eubacteriales</taxon>
        <taxon>Desulfallaceae</taxon>
        <taxon>Desulfoscipio</taxon>
    </lineage>
</organism>
<feature type="region of interest" description="Disordered" evidence="1">
    <location>
        <begin position="391"/>
        <end position="424"/>
    </location>
</feature>
<dbReference type="EMBL" id="FOYM01000002">
    <property type="protein sequence ID" value="SFQ96650.1"/>
    <property type="molecule type" value="Genomic_DNA"/>
</dbReference>
<keyword evidence="2" id="KW-0812">Transmembrane</keyword>
<proteinExistence type="predicted"/>
<dbReference type="AlphaFoldDB" id="A0A1I6CTV7"/>
<dbReference type="NCBIfam" id="TIGR02867">
    <property type="entry name" value="spore_II_P"/>
    <property type="match status" value="1"/>
</dbReference>
<dbReference type="Pfam" id="PF07454">
    <property type="entry name" value="SpoIIP"/>
    <property type="match status" value="1"/>
</dbReference>
<protein>
    <submittedName>
        <fullName evidence="3">Stage II sporulation protein P</fullName>
    </submittedName>
</protein>
<keyword evidence="2" id="KW-1133">Transmembrane helix</keyword>
<keyword evidence="2" id="KW-0472">Membrane</keyword>
<evidence type="ECO:0000256" key="2">
    <source>
        <dbReference type="SAM" id="Phobius"/>
    </source>
</evidence>
<sequence length="424" mass="46442">MKKVRNQRYKIALGAGLLVLGVSLLAFFSVHRSVNPAWSPGGLWNEAMESEHKDGQVFKIHDAGNKLLSKMSRTVTVGDELITGSGRRYKITSVNGFDARAEFNGLDRELLGFMDEFENMAVPVAGQPEWKNRPVAIYHTHSAESYVPTDGTESEPYHGGIFEVGDAMAAQLRKEGVKVLHDKTPHEPRDKNAYYRSRRTVAGLMKKNPVTMIDVHRDGIPDPDYYSRKIDGKDVTQVRLVVGRQNPKMGSNMEFAKKVMAYANKVHPGLVKEIFIARGNYNQDLMSTAMLVEVGTHTNSRAAAENGARLFADALPDLLGVGGHVPGPGGAVGPGAATPAGWKTLAWIIGITILGGGAFLLISSGSWDNARKRLSGYWGREFAGFMAPQRKKGKICTEKGDVETSYSEEANKAARENLEKVRND</sequence>
<dbReference type="InterPro" id="IPR010897">
    <property type="entry name" value="Spore_II_P"/>
</dbReference>
<evidence type="ECO:0000313" key="3">
    <source>
        <dbReference type="EMBL" id="SFQ96650.1"/>
    </source>
</evidence>
<dbReference type="Proteomes" id="UP000199584">
    <property type="component" value="Unassembled WGS sequence"/>
</dbReference>
<reference evidence="4" key="1">
    <citation type="submission" date="2016-10" db="EMBL/GenBank/DDBJ databases">
        <authorList>
            <person name="Varghese N."/>
            <person name="Submissions S."/>
        </authorList>
    </citation>
    <scope>NUCLEOTIDE SEQUENCE [LARGE SCALE GENOMIC DNA]</scope>
    <source>
        <strain evidence="4">DSM 3669</strain>
    </source>
</reference>
<dbReference type="STRING" id="39060.SAMN05660706_10237"/>
<dbReference type="RefSeq" id="WP_245779601.1">
    <property type="nucleotide sequence ID" value="NZ_FOYM01000002.1"/>
</dbReference>
<feature type="compositionally biased region" description="Basic and acidic residues" evidence="1">
    <location>
        <begin position="409"/>
        <end position="424"/>
    </location>
</feature>
<evidence type="ECO:0000256" key="1">
    <source>
        <dbReference type="SAM" id="MobiDB-lite"/>
    </source>
</evidence>
<evidence type="ECO:0000313" key="4">
    <source>
        <dbReference type="Proteomes" id="UP000199584"/>
    </source>
</evidence>
<feature type="transmembrane region" description="Helical" evidence="2">
    <location>
        <begin position="344"/>
        <end position="363"/>
    </location>
</feature>